<dbReference type="InterPro" id="IPR003607">
    <property type="entry name" value="HD/PDEase_dom"/>
</dbReference>
<dbReference type="SMART" id="SM00471">
    <property type="entry name" value="HDc"/>
    <property type="match status" value="1"/>
</dbReference>
<feature type="domain" description="HD/PDEase" evidence="2">
    <location>
        <begin position="48"/>
        <end position="215"/>
    </location>
</feature>
<keyword evidence="4" id="KW-1185">Reference proteome</keyword>
<accession>A0A8W8NTL3</accession>
<dbReference type="CDD" id="cd00077">
    <property type="entry name" value="HDc"/>
    <property type="match status" value="1"/>
</dbReference>
<dbReference type="GO" id="GO:0005634">
    <property type="term" value="C:nucleus"/>
    <property type="evidence" value="ECO:0007669"/>
    <property type="project" value="TreeGrafter"/>
</dbReference>
<dbReference type="SUPFAM" id="SSF109604">
    <property type="entry name" value="HD-domain/PDEase-like"/>
    <property type="match status" value="1"/>
</dbReference>
<dbReference type="GO" id="GO:0045088">
    <property type="term" value="P:regulation of innate immune response"/>
    <property type="evidence" value="ECO:0007669"/>
    <property type="project" value="TreeGrafter"/>
</dbReference>
<dbReference type="InterPro" id="IPR006674">
    <property type="entry name" value="HD_domain"/>
</dbReference>
<dbReference type="PANTHER" id="PTHR11373">
    <property type="entry name" value="DEOXYNUCLEOSIDE TRIPHOSPHATE TRIPHOSPHOHYDROLASE"/>
    <property type="match status" value="1"/>
</dbReference>
<sequence>MSEKIFNDPIHGYIRIHPLCVKIIDTPQFQRLRSIKQLGGTYFVFPGAAHNRFEHSLGFVILTNEVCHLAGKVTSTLRERQPVLGITDNDVLCVQIAGLCHDLGQGPFSRMFENKFLPMVGETFTHEKLSDLMFDRLINENGLMTEFTKNGLDEQDMTFIREQITGPPKTESGGWPYQGRSEDKGFLYEIVANKRNGIDVDKWDYFARDCLLLGINNSFDHKRCMENVRVLPTVESQLCFAEKEVKNLRDMFKTRYELHEKAYKHRVGDIIETMIAEAMCLANDIIMITGRKGDKFKLSETINDREAYEQLTDSIFEKILQSKKPGLEKSKDILRKVQKRKLYKFVGEMNPKRSTKTDSELKEYIEEEKEAYYQRLLEKDISWKKDDFIINCVSLDYGMEDENPLNHVCFYTNNDVPIRCSKDEVHTLLPESPRKELRFFCKREDETSFKQAEAALDNLRLQ</sequence>
<protein>
    <recommendedName>
        <fullName evidence="2">HD/PDEase domain-containing protein</fullName>
    </recommendedName>
</protein>
<evidence type="ECO:0000256" key="1">
    <source>
        <dbReference type="ARBA" id="ARBA00005776"/>
    </source>
</evidence>
<dbReference type="AlphaFoldDB" id="A0A8W8NTL3"/>
<dbReference type="GO" id="GO:0006203">
    <property type="term" value="P:dGTP catabolic process"/>
    <property type="evidence" value="ECO:0007669"/>
    <property type="project" value="TreeGrafter"/>
</dbReference>
<dbReference type="EnsemblMetazoa" id="G8086.1">
    <property type="protein sequence ID" value="G8086.1:cds"/>
    <property type="gene ID" value="G8086"/>
</dbReference>
<proteinExistence type="inferred from homology"/>
<organism evidence="3 4">
    <name type="scientific">Magallana gigas</name>
    <name type="common">Pacific oyster</name>
    <name type="synonym">Crassostrea gigas</name>
    <dbReference type="NCBI Taxonomy" id="29159"/>
    <lineage>
        <taxon>Eukaryota</taxon>
        <taxon>Metazoa</taxon>
        <taxon>Spiralia</taxon>
        <taxon>Lophotrochozoa</taxon>
        <taxon>Mollusca</taxon>
        <taxon>Bivalvia</taxon>
        <taxon>Autobranchia</taxon>
        <taxon>Pteriomorphia</taxon>
        <taxon>Ostreida</taxon>
        <taxon>Ostreoidea</taxon>
        <taxon>Ostreidae</taxon>
        <taxon>Magallana</taxon>
    </lineage>
</organism>
<dbReference type="PANTHER" id="PTHR11373:SF4">
    <property type="entry name" value="DEOXYNUCLEOSIDE TRIPHOSPHATE TRIPHOSPHOHYDROLASE SAMHD1"/>
    <property type="match status" value="1"/>
</dbReference>
<dbReference type="Gene3D" id="3.30.70.2760">
    <property type="match status" value="1"/>
</dbReference>
<reference evidence="3" key="1">
    <citation type="submission" date="2022-08" db="UniProtKB">
        <authorList>
            <consortium name="EnsemblMetazoa"/>
        </authorList>
    </citation>
    <scope>IDENTIFICATION</scope>
    <source>
        <strain evidence="3">05x7-T-G4-1.051#20</strain>
    </source>
</reference>
<evidence type="ECO:0000259" key="2">
    <source>
        <dbReference type="SMART" id="SM00471"/>
    </source>
</evidence>
<dbReference type="InterPro" id="IPR050135">
    <property type="entry name" value="dGTPase-like"/>
</dbReference>
<dbReference type="Pfam" id="PF01966">
    <property type="entry name" value="HD"/>
    <property type="match status" value="1"/>
</dbReference>
<dbReference type="Gene3D" id="1.10.3210.10">
    <property type="entry name" value="Hypothetical protein af1432"/>
    <property type="match status" value="1"/>
</dbReference>
<name>A0A8W8NTL3_MAGGI</name>
<comment type="similarity">
    <text evidence="1">Belongs to the SAMHD1 family.</text>
</comment>
<evidence type="ECO:0000313" key="4">
    <source>
        <dbReference type="Proteomes" id="UP000005408"/>
    </source>
</evidence>
<dbReference type="GO" id="GO:0008832">
    <property type="term" value="F:dGTPase activity"/>
    <property type="evidence" value="ECO:0007669"/>
    <property type="project" value="TreeGrafter"/>
</dbReference>
<evidence type="ECO:0000313" key="3">
    <source>
        <dbReference type="EnsemblMetazoa" id="G8086.1:cds"/>
    </source>
</evidence>
<dbReference type="GO" id="GO:0051607">
    <property type="term" value="P:defense response to virus"/>
    <property type="evidence" value="ECO:0007669"/>
    <property type="project" value="TreeGrafter"/>
</dbReference>
<dbReference type="Proteomes" id="UP000005408">
    <property type="component" value="Unassembled WGS sequence"/>
</dbReference>